<dbReference type="Pfam" id="PF07715">
    <property type="entry name" value="Plug"/>
    <property type="match status" value="1"/>
</dbReference>
<evidence type="ECO:0000313" key="13">
    <source>
        <dbReference type="Proteomes" id="UP000030185"/>
    </source>
</evidence>
<evidence type="ECO:0000259" key="11">
    <source>
        <dbReference type="Pfam" id="PF14905"/>
    </source>
</evidence>
<dbReference type="AlphaFoldDB" id="A0A098LF81"/>
<gene>
    <name evidence="12" type="ORF">MYP_2849</name>
</gene>
<feature type="signal peptide" evidence="9">
    <location>
        <begin position="1"/>
        <end position="19"/>
    </location>
</feature>
<dbReference type="InterPro" id="IPR037066">
    <property type="entry name" value="Plug_dom_sf"/>
</dbReference>
<dbReference type="PANTHER" id="PTHR40980:SF4">
    <property type="entry name" value="TONB-DEPENDENT RECEPTOR-LIKE BETA-BARREL DOMAIN-CONTAINING PROTEIN"/>
    <property type="match status" value="1"/>
</dbReference>
<accession>A0A098LF81</accession>
<dbReference type="Gene3D" id="2.170.130.10">
    <property type="entry name" value="TonB-dependent receptor, plug domain"/>
    <property type="match status" value="1"/>
</dbReference>
<comment type="caution">
    <text evidence="12">The sequence shown here is derived from an EMBL/GenBank/DDBJ whole genome shotgun (WGS) entry which is preliminary data.</text>
</comment>
<dbReference type="PANTHER" id="PTHR40980">
    <property type="entry name" value="PLUG DOMAIN-CONTAINING PROTEIN"/>
    <property type="match status" value="1"/>
</dbReference>
<evidence type="ECO:0000256" key="1">
    <source>
        <dbReference type="ARBA" id="ARBA00004571"/>
    </source>
</evidence>
<protein>
    <submittedName>
        <fullName evidence="12">Outer membrane cobalamin receptor protein</fullName>
    </submittedName>
</protein>
<evidence type="ECO:0000256" key="9">
    <source>
        <dbReference type="SAM" id="SignalP"/>
    </source>
</evidence>
<keyword evidence="4 7" id="KW-0812">Transmembrane</keyword>
<dbReference type="InterPro" id="IPR036942">
    <property type="entry name" value="Beta-barrel_TonB_sf"/>
</dbReference>
<evidence type="ECO:0000256" key="4">
    <source>
        <dbReference type="ARBA" id="ARBA00022692"/>
    </source>
</evidence>
<feature type="chain" id="PRO_5001937420" evidence="9">
    <location>
        <begin position="20"/>
        <end position="868"/>
    </location>
</feature>
<evidence type="ECO:0000313" key="12">
    <source>
        <dbReference type="EMBL" id="GAL85620.1"/>
    </source>
</evidence>
<feature type="domain" description="Outer membrane protein beta-barrel" evidence="11">
    <location>
        <begin position="395"/>
        <end position="803"/>
    </location>
</feature>
<organism evidence="12 13">
    <name type="scientific">Sporocytophaga myxococcoides</name>
    <dbReference type="NCBI Taxonomy" id="153721"/>
    <lineage>
        <taxon>Bacteria</taxon>
        <taxon>Pseudomonadati</taxon>
        <taxon>Bacteroidota</taxon>
        <taxon>Cytophagia</taxon>
        <taxon>Cytophagales</taxon>
        <taxon>Cytophagaceae</taxon>
        <taxon>Sporocytophaga</taxon>
    </lineage>
</organism>
<keyword evidence="6 7" id="KW-0998">Cell outer membrane</keyword>
<keyword evidence="3 7" id="KW-1134">Transmembrane beta strand</keyword>
<feature type="domain" description="TonB-dependent receptor plug" evidence="10">
    <location>
        <begin position="146"/>
        <end position="239"/>
    </location>
</feature>
<keyword evidence="13" id="KW-1185">Reference proteome</keyword>
<dbReference type="InterPro" id="IPR012910">
    <property type="entry name" value="Plug_dom"/>
</dbReference>
<dbReference type="Proteomes" id="UP000030185">
    <property type="component" value="Unassembled WGS sequence"/>
</dbReference>
<name>A0A098LF81_9BACT</name>
<dbReference type="Pfam" id="PF14905">
    <property type="entry name" value="OMP_b-brl_3"/>
    <property type="match status" value="1"/>
</dbReference>
<dbReference type="Gene3D" id="2.40.170.20">
    <property type="entry name" value="TonB-dependent receptor, beta-barrel domain"/>
    <property type="match status" value="1"/>
</dbReference>
<feature type="compositionally biased region" description="Low complexity" evidence="8">
    <location>
        <begin position="839"/>
        <end position="849"/>
    </location>
</feature>
<evidence type="ECO:0000256" key="3">
    <source>
        <dbReference type="ARBA" id="ARBA00022452"/>
    </source>
</evidence>
<dbReference type="SUPFAM" id="SSF49464">
    <property type="entry name" value="Carboxypeptidase regulatory domain-like"/>
    <property type="match status" value="1"/>
</dbReference>
<feature type="compositionally biased region" description="Basic and acidic residues" evidence="8">
    <location>
        <begin position="822"/>
        <end position="831"/>
    </location>
</feature>
<dbReference type="InterPro" id="IPR008969">
    <property type="entry name" value="CarboxyPept-like_regulatory"/>
</dbReference>
<keyword evidence="5 7" id="KW-0472">Membrane</keyword>
<evidence type="ECO:0000256" key="8">
    <source>
        <dbReference type="SAM" id="MobiDB-lite"/>
    </source>
</evidence>
<keyword evidence="2 7" id="KW-0813">Transport</keyword>
<dbReference type="STRING" id="153721.MYP_2849"/>
<comment type="subcellular location">
    <subcellularLocation>
        <location evidence="1 7">Cell outer membrane</location>
        <topology evidence="1 7">Multi-pass membrane protein</topology>
    </subcellularLocation>
</comment>
<evidence type="ECO:0000259" key="10">
    <source>
        <dbReference type="Pfam" id="PF07715"/>
    </source>
</evidence>
<dbReference type="Pfam" id="PF13620">
    <property type="entry name" value="CarboxypepD_reg"/>
    <property type="match status" value="1"/>
</dbReference>
<reference evidence="12 13" key="1">
    <citation type="submission" date="2014-09" db="EMBL/GenBank/DDBJ databases">
        <title>Sporocytophaga myxococcoides PG-01 genome sequencing.</title>
        <authorList>
            <person name="Liu L."/>
            <person name="Gao P.J."/>
            <person name="Chen G.J."/>
            <person name="Wang L.S."/>
        </authorList>
    </citation>
    <scope>NUCLEOTIDE SEQUENCE [LARGE SCALE GENOMIC DNA]</scope>
    <source>
        <strain evidence="12 13">PG-01</strain>
    </source>
</reference>
<dbReference type="RefSeq" id="WP_081990518.1">
    <property type="nucleotide sequence ID" value="NZ_BBLT01000005.1"/>
</dbReference>
<sequence>MKYSIVFCILLAFSNIILGQNQPPAEKSAIPAPSKGKGKIEGVIKDSANSASVPFATVAIISQESGNPVNGTMADENGKFDITKIDAGVYDIEISFIGYDTKVIKGISVSEGKENIDLGEIKLSQTVQQLKEVTVVGEKPVFEEKVDRTVYNAENDAGNKGGDATDVLRKVPMLSVDLDGNVSLRGSENVKVLINNKPSTITATSVADALRQIPADMIKSVEVITSPSAKYDAEGSAGIINIITKKNNLQGAMVSIDGSVGLRASSLGLNGSYRKGKMGFSLGGNGRWSYNTPGSFRNTQTTISETGEMNENVQYANTRNFHGYGNYQFGWDYDIDKNNLLSASAKIGFRNGKNFQDDLTTETYQGGALENIGIRNVFSKNNNTNLDFNLNYTRLFKKPMRELSFMALYSRSKSVNDFTNSIMDNFGLATVSRLKNLNDSYNQEATFQADYQTPIDSTVMLEVGVKNIYRNVTSDYKYFSAPGSEGPFSELTNNDLSNRLNYNQNVASAYSAATVTLKKVYSAKVGLRYEYTTIDARLQNGGESIDIPSYGVLVPSINLSRKLKSGNIVKASYNRRIQRPSLRYLNPNLQAANPLNVSFGNPNLDPEYTNNFELAYNAYIKRSSLTISTFAKNSNNAIQSVRNVKGDTIVTTYQNIGSENSYGFSIFANVKLSDKFSLNGGTDVYYAVLRNNVPDPIYNASNEGWVANYRLMAAYKLPKSWEAQLFGFYRGRKVQLQGYQGGFGIYSLTFRKQLKDGKGSVGLGAENFFNTSFRIRSELVSPVINQKSTNVLHNMNFKVTFSYKIGKMTMEDAKPKKRRKLINNDDLKEGGGGDGTNMSDVSSGSQSGSEQRQAPVRGKGSGKDNRNK</sequence>
<evidence type="ECO:0000256" key="5">
    <source>
        <dbReference type="ARBA" id="ARBA00023136"/>
    </source>
</evidence>
<dbReference type="Gene3D" id="2.60.40.1120">
    <property type="entry name" value="Carboxypeptidase-like, regulatory domain"/>
    <property type="match status" value="1"/>
</dbReference>
<keyword evidence="9" id="KW-0732">Signal</keyword>
<dbReference type="eggNOG" id="COG4206">
    <property type="taxonomic scope" value="Bacteria"/>
</dbReference>
<evidence type="ECO:0000256" key="2">
    <source>
        <dbReference type="ARBA" id="ARBA00022448"/>
    </source>
</evidence>
<dbReference type="GO" id="GO:0009279">
    <property type="term" value="C:cell outer membrane"/>
    <property type="evidence" value="ECO:0007669"/>
    <property type="project" value="UniProtKB-SubCell"/>
</dbReference>
<dbReference type="EMBL" id="BBLT01000005">
    <property type="protein sequence ID" value="GAL85620.1"/>
    <property type="molecule type" value="Genomic_DNA"/>
</dbReference>
<dbReference type="InterPro" id="IPR039426">
    <property type="entry name" value="TonB-dep_rcpt-like"/>
</dbReference>
<dbReference type="PROSITE" id="PS52016">
    <property type="entry name" value="TONB_DEPENDENT_REC_3"/>
    <property type="match status" value="1"/>
</dbReference>
<proteinExistence type="inferred from homology"/>
<feature type="region of interest" description="Disordered" evidence="8">
    <location>
        <begin position="813"/>
        <end position="868"/>
    </location>
</feature>
<dbReference type="SUPFAM" id="SSF56935">
    <property type="entry name" value="Porins"/>
    <property type="match status" value="1"/>
</dbReference>
<dbReference type="InterPro" id="IPR041700">
    <property type="entry name" value="OMP_b-brl_3"/>
</dbReference>
<evidence type="ECO:0000256" key="6">
    <source>
        <dbReference type="ARBA" id="ARBA00023237"/>
    </source>
</evidence>
<keyword evidence="12" id="KW-0675">Receptor</keyword>
<comment type="similarity">
    <text evidence="7">Belongs to the TonB-dependent receptor family.</text>
</comment>
<evidence type="ECO:0000256" key="7">
    <source>
        <dbReference type="PROSITE-ProRule" id="PRU01360"/>
    </source>
</evidence>